<evidence type="ECO:0000313" key="3">
    <source>
        <dbReference type="EMBL" id="KXX74658.1"/>
    </source>
</evidence>
<name>A0A175VT18_9PEZI</name>
<dbReference type="PANTHER" id="PTHR38166">
    <property type="entry name" value="C2H2-TYPE DOMAIN-CONTAINING PROTEIN-RELATED"/>
    <property type="match status" value="1"/>
</dbReference>
<comment type="caution">
    <text evidence="3">The sequence shown here is derived from an EMBL/GenBank/DDBJ whole genome shotgun (WGS) entry which is preliminary data.</text>
</comment>
<dbReference type="VEuPathDB" id="FungiDB:MMYC01_209264"/>
<gene>
    <name evidence="3" type="ORF">MMYC01_209264</name>
</gene>
<dbReference type="PANTHER" id="PTHR38166:SF1">
    <property type="entry name" value="C2H2-TYPE DOMAIN-CONTAINING PROTEIN"/>
    <property type="match status" value="1"/>
</dbReference>
<dbReference type="Proteomes" id="UP000078237">
    <property type="component" value="Unassembled WGS sequence"/>
</dbReference>
<feature type="region of interest" description="Disordered" evidence="1">
    <location>
        <begin position="200"/>
        <end position="233"/>
    </location>
</feature>
<organism evidence="3 4">
    <name type="scientific">Madurella mycetomatis</name>
    <dbReference type="NCBI Taxonomy" id="100816"/>
    <lineage>
        <taxon>Eukaryota</taxon>
        <taxon>Fungi</taxon>
        <taxon>Dikarya</taxon>
        <taxon>Ascomycota</taxon>
        <taxon>Pezizomycotina</taxon>
        <taxon>Sordariomycetes</taxon>
        <taxon>Sordariomycetidae</taxon>
        <taxon>Sordariales</taxon>
        <taxon>Sordariales incertae sedis</taxon>
        <taxon>Madurella</taxon>
    </lineage>
</organism>
<evidence type="ECO:0000256" key="1">
    <source>
        <dbReference type="SAM" id="MobiDB-lite"/>
    </source>
</evidence>
<reference evidence="3 4" key="1">
    <citation type="journal article" date="2016" name="Genome Announc.">
        <title>Genome Sequence of Madurella mycetomatis mm55, Isolated from a Human Mycetoma Case in Sudan.</title>
        <authorList>
            <person name="Smit S."/>
            <person name="Derks M.F."/>
            <person name="Bervoets S."/>
            <person name="Fahal A."/>
            <person name="van Leeuwen W."/>
            <person name="van Belkum A."/>
            <person name="van de Sande W.W."/>
        </authorList>
    </citation>
    <scope>NUCLEOTIDE SEQUENCE [LARGE SCALE GENOMIC DNA]</scope>
    <source>
        <strain evidence="4">mm55</strain>
    </source>
</reference>
<keyword evidence="2" id="KW-0472">Membrane</keyword>
<evidence type="ECO:0000256" key="2">
    <source>
        <dbReference type="SAM" id="Phobius"/>
    </source>
</evidence>
<keyword evidence="2" id="KW-1133">Transmembrane helix</keyword>
<feature type="transmembrane region" description="Helical" evidence="2">
    <location>
        <begin position="323"/>
        <end position="346"/>
    </location>
</feature>
<keyword evidence="2" id="KW-0812">Transmembrane</keyword>
<protein>
    <recommendedName>
        <fullName evidence="5">C2H2-type domain-containing protein</fullName>
    </recommendedName>
</protein>
<proteinExistence type="predicted"/>
<dbReference type="AlphaFoldDB" id="A0A175VT18"/>
<dbReference type="EMBL" id="LCTW02000331">
    <property type="protein sequence ID" value="KXX74658.1"/>
    <property type="molecule type" value="Genomic_DNA"/>
</dbReference>
<dbReference type="OrthoDB" id="610608at2759"/>
<keyword evidence="4" id="KW-1185">Reference proteome</keyword>
<accession>A0A175VT18</accession>
<evidence type="ECO:0008006" key="5">
    <source>
        <dbReference type="Google" id="ProtNLM"/>
    </source>
</evidence>
<evidence type="ECO:0000313" key="4">
    <source>
        <dbReference type="Proteomes" id="UP000078237"/>
    </source>
</evidence>
<dbReference type="STRING" id="100816.A0A175VT18"/>
<sequence length="350" mass="39607">MDDGPRIQYPCPFRKRNPVRFNVRDHERCAKGPFGSMSELRYHLVLHHRRKLVGYKCRRCNLDFGTDTALDSHLLLPKDEMCEVNTAPIFYDPEDGITDEVGRILAAESGPHESLTWEKIWRLLFPGDPHVPNSDFDPVVELAEIDQIFDEGQEVLKANLREKLRLLLPSTIDDPYCCFVAGQLDLIFETHRADMMRKALSRGGASASGEPLSGNQTAETPGQPRRPNRRSRRSTLLQSIYSATVQRQMQASNPKRAGHPRSEVSAYAAEIAPRNLPVPQAQRLSPVPDDLGHSPESTANPVSRELRDSGIGMPCDAFFDFGFGYFLLFLYSLFLYSLFLYSLFLYSLCL</sequence>